<evidence type="ECO:0000313" key="10">
    <source>
        <dbReference type="EMBL" id="KAJ4968135.1"/>
    </source>
</evidence>
<dbReference type="PANTHER" id="PTHR32448">
    <property type="entry name" value="OS08G0158400 PROTEIN"/>
    <property type="match status" value="1"/>
</dbReference>
<evidence type="ECO:0000256" key="2">
    <source>
        <dbReference type="ARBA" id="ARBA00005466"/>
    </source>
</evidence>
<dbReference type="InterPro" id="IPR012951">
    <property type="entry name" value="BBE"/>
</dbReference>
<evidence type="ECO:0000256" key="3">
    <source>
        <dbReference type="ARBA" id="ARBA00022630"/>
    </source>
</evidence>
<proteinExistence type="inferred from homology"/>
<evidence type="ECO:0000313" key="11">
    <source>
        <dbReference type="Proteomes" id="UP001141806"/>
    </source>
</evidence>
<dbReference type="EMBL" id="JAMYWD010000006">
    <property type="protein sequence ID" value="KAJ4968135.1"/>
    <property type="molecule type" value="Genomic_DNA"/>
</dbReference>
<keyword evidence="4 8" id="KW-0732">Signal</keyword>
<protein>
    <recommendedName>
        <fullName evidence="9">FAD-binding PCMH-type domain-containing protein</fullName>
    </recommendedName>
</protein>
<dbReference type="Pfam" id="PF08031">
    <property type="entry name" value="BBE"/>
    <property type="match status" value="1"/>
</dbReference>
<dbReference type="PROSITE" id="PS51387">
    <property type="entry name" value="FAD_PCMH"/>
    <property type="match status" value="1"/>
</dbReference>
<dbReference type="InterPro" id="IPR016166">
    <property type="entry name" value="FAD-bd_PCMH"/>
</dbReference>
<keyword evidence="7" id="KW-0325">Glycoprotein</keyword>
<dbReference type="Proteomes" id="UP001141806">
    <property type="component" value="Unassembled WGS sequence"/>
</dbReference>
<dbReference type="InterPro" id="IPR016167">
    <property type="entry name" value="FAD-bd_PCMH_sub1"/>
</dbReference>
<gene>
    <name evidence="10" type="ORF">NE237_014836</name>
</gene>
<dbReference type="InterPro" id="IPR006094">
    <property type="entry name" value="Oxid_FAD_bind_N"/>
</dbReference>
<evidence type="ECO:0000256" key="7">
    <source>
        <dbReference type="ARBA" id="ARBA00023180"/>
    </source>
</evidence>
<dbReference type="InterPro" id="IPR036318">
    <property type="entry name" value="FAD-bd_PCMH-like_sf"/>
</dbReference>
<name>A0A9Q0KCW1_9MAGN</name>
<accession>A0A9Q0KCW1</accession>
<evidence type="ECO:0000256" key="6">
    <source>
        <dbReference type="ARBA" id="ARBA00023157"/>
    </source>
</evidence>
<reference evidence="10" key="1">
    <citation type="journal article" date="2023" name="Plant J.">
        <title>The genome of the king protea, Protea cynaroides.</title>
        <authorList>
            <person name="Chang J."/>
            <person name="Duong T.A."/>
            <person name="Schoeman C."/>
            <person name="Ma X."/>
            <person name="Roodt D."/>
            <person name="Barker N."/>
            <person name="Li Z."/>
            <person name="Van de Peer Y."/>
            <person name="Mizrachi E."/>
        </authorList>
    </citation>
    <scope>NUCLEOTIDE SEQUENCE</scope>
    <source>
        <tissue evidence="10">Young leaves</tissue>
    </source>
</reference>
<dbReference type="GO" id="GO:0016491">
    <property type="term" value="F:oxidoreductase activity"/>
    <property type="evidence" value="ECO:0007669"/>
    <property type="project" value="InterPro"/>
</dbReference>
<dbReference type="Gene3D" id="3.30.465.10">
    <property type="match status" value="1"/>
</dbReference>
<dbReference type="Gene3D" id="3.40.462.20">
    <property type="match status" value="1"/>
</dbReference>
<feature type="chain" id="PRO_5040453477" description="FAD-binding PCMH-type domain-containing protein" evidence="8">
    <location>
        <begin position="25"/>
        <end position="540"/>
    </location>
</feature>
<feature type="domain" description="FAD-binding PCMH-type" evidence="9">
    <location>
        <begin position="77"/>
        <end position="251"/>
    </location>
</feature>
<feature type="signal peptide" evidence="8">
    <location>
        <begin position="1"/>
        <end position="24"/>
    </location>
</feature>
<sequence length="540" mass="60534">MGRSYFTPLSLISAFLFLISFAAANSKPLVLNEFFQCLSSHSQSSIPITNSLYTKTNSSYSTILESTIDNLRCYSPTTIKPLLIITPMEESHIQAAIYCSKTYGLQLRVRSGGHDYEGLSFVADSPFLMLDMTHFRQIDVNIEENSAWVQAGAILGELYYKIAEKSKIHGFSAGLCPTIGVGGHFSGGGFGPMVRKYGVAADHIVDVRMINSKGRILTRASMGENLFWAIRGGGGASFGVIIAYKINLVPVPPTVSVFSVSKTLEQGASKVLYRYQEVVDKFPEDLFIRVSILPTTNQSGNKTMLVAFNSLFLGSAKDHLSLIQTSFPELGVQSKDCKEMSWIQSVLFFAGYTNGESIDTLLDRTPQFKGYFKAKSDFVKAPIPESGLEGLWKILLEGDNSLMFFLPFGGKMNEIPESAIPFPHRKGNIYNIQYVARWTEQENPQAEKHIAWIRNLYDYMAPYVSKNPRASYLNYRDLDLGQNGNTKTNYSQALIWGSKYFKNNFYQLVRVKTRVDPGNFFRNEQSIPPFKMEVEDFLVN</sequence>
<keyword evidence="6" id="KW-1015">Disulfide bond</keyword>
<comment type="caution">
    <text evidence="10">The sequence shown here is derived from an EMBL/GenBank/DDBJ whole genome shotgun (WGS) entry which is preliminary data.</text>
</comment>
<dbReference type="Gene3D" id="3.30.43.10">
    <property type="entry name" value="Uridine Diphospho-n-acetylenolpyruvylglucosamine Reductase, domain 2"/>
    <property type="match status" value="1"/>
</dbReference>
<organism evidence="10 11">
    <name type="scientific">Protea cynaroides</name>
    <dbReference type="NCBI Taxonomy" id="273540"/>
    <lineage>
        <taxon>Eukaryota</taxon>
        <taxon>Viridiplantae</taxon>
        <taxon>Streptophyta</taxon>
        <taxon>Embryophyta</taxon>
        <taxon>Tracheophyta</taxon>
        <taxon>Spermatophyta</taxon>
        <taxon>Magnoliopsida</taxon>
        <taxon>Proteales</taxon>
        <taxon>Proteaceae</taxon>
        <taxon>Protea</taxon>
    </lineage>
</organism>
<evidence type="ECO:0000256" key="5">
    <source>
        <dbReference type="ARBA" id="ARBA00022827"/>
    </source>
</evidence>
<comment type="similarity">
    <text evidence="2">Belongs to the oxygen-dependent FAD-linked oxidoreductase family.</text>
</comment>
<dbReference type="SUPFAM" id="SSF56176">
    <property type="entry name" value="FAD-binding/transporter-associated domain-like"/>
    <property type="match status" value="1"/>
</dbReference>
<evidence type="ECO:0000256" key="1">
    <source>
        <dbReference type="ARBA" id="ARBA00001974"/>
    </source>
</evidence>
<dbReference type="FunFam" id="3.30.43.10:FF:000004">
    <property type="entry name" value="Berberine bridge enzyme-like 15"/>
    <property type="match status" value="1"/>
</dbReference>
<keyword evidence="11" id="KW-1185">Reference proteome</keyword>
<dbReference type="Pfam" id="PF01565">
    <property type="entry name" value="FAD_binding_4"/>
    <property type="match status" value="1"/>
</dbReference>
<evidence type="ECO:0000256" key="8">
    <source>
        <dbReference type="SAM" id="SignalP"/>
    </source>
</evidence>
<evidence type="ECO:0000259" key="9">
    <source>
        <dbReference type="PROSITE" id="PS51387"/>
    </source>
</evidence>
<evidence type="ECO:0000256" key="4">
    <source>
        <dbReference type="ARBA" id="ARBA00022729"/>
    </source>
</evidence>
<dbReference type="GO" id="GO:0071949">
    <property type="term" value="F:FAD binding"/>
    <property type="evidence" value="ECO:0007669"/>
    <property type="project" value="InterPro"/>
</dbReference>
<dbReference type="InterPro" id="IPR016169">
    <property type="entry name" value="FAD-bd_PCMH_sub2"/>
</dbReference>
<dbReference type="OrthoDB" id="407275at2759"/>
<keyword evidence="3" id="KW-0285">Flavoprotein</keyword>
<dbReference type="AlphaFoldDB" id="A0A9Q0KCW1"/>
<comment type="cofactor">
    <cofactor evidence="1">
        <name>FAD</name>
        <dbReference type="ChEBI" id="CHEBI:57692"/>
    </cofactor>
</comment>
<keyword evidence="5" id="KW-0274">FAD</keyword>